<evidence type="ECO:0000313" key="6">
    <source>
        <dbReference type="Proteomes" id="UP000321408"/>
    </source>
</evidence>
<feature type="transmembrane region" description="Helical" evidence="2">
    <location>
        <begin position="698"/>
        <end position="721"/>
    </location>
</feature>
<dbReference type="SUPFAM" id="SSF51126">
    <property type="entry name" value="Pectin lyase-like"/>
    <property type="match status" value="4"/>
</dbReference>
<dbReference type="Gene3D" id="2.160.20.10">
    <property type="entry name" value="Single-stranded right-handed beta-helix, Pectin lyase-like"/>
    <property type="match status" value="2"/>
</dbReference>
<feature type="domain" description="Periplasmic copper-binding protein NosD beta helix" evidence="3">
    <location>
        <begin position="241"/>
        <end position="414"/>
    </location>
</feature>
<dbReference type="InterPro" id="IPR012334">
    <property type="entry name" value="Pectin_lyas_fold"/>
</dbReference>
<dbReference type="InterPro" id="IPR022441">
    <property type="entry name" value="Para_beta_helix_rpt-2"/>
</dbReference>
<feature type="transmembrane region" description="Helical" evidence="2">
    <location>
        <begin position="12"/>
        <end position="32"/>
    </location>
</feature>
<dbReference type="SMART" id="SM00710">
    <property type="entry name" value="PbH1"/>
    <property type="match status" value="12"/>
</dbReference>
<proteinExistence type="predicted"/>
<evidence type="ECO:0000256" key="1">
    <source>
        <dbReference type="SAM" id="MobiDB-lite"/>
    </source>
</evidence>
<feature type="domain" description="Right handed beta helix" evidence="4">
    <location>
        <begin position="471"/>
        <end position="579"/>
    </location>
</feature>
<keyword evidence="2" id="KW-1133">Transmembrane helix</keyword>
<dbReference type="Pfam" id="PF13229">
    <property type="entry name" value="Beta_helix"/>
    <property type="match status" value="1"/>
</dbReference>
<sequence>MIIDIYDKKTQKIMLLVWVISVVGSGVIYSIVKPLSRTDVDYIAIEGNFQLNAFFSDQSMDGESWDTAYVFKNFKFDIPDDNYGLILNNTDKFIIIKDCEFKCKRYSDSYGIYIFNSENIKIDSINLKYCDIGTNIINSSNIEVSNTDFGTNSRYGTILENSTNINLNKNTYLGRSTYDISIRSSNNCSLIQNKMIYSGLSISLQDNPSSQLMIDSSNTINNQPIYYYENISHLNINFNQQIGQLLLNNCSESTFSNAYITSTKSNVIITNSKLNHFNNISSTESTGYGINMHNSPNNTFSSCNISENNVGFQISYSNNATIIENELSNNSEGIYHEYSNNLILKENLIFNEISSEVVVGLNLDHSNNNTIDSNRFYSHYEYEGIGGKLYYSEYNSFINNSFYGETAIHNVYYSPYNTYVNNKFINCSLSKSILLADEFDSSNILNGKEFSLNRDKDEFQVEDLTDISLLMLDNCSNFDVSNLNFSNIEYCPIIINDCENFTISNLNIETKGYGIDIYQGNIGIISDCTVYATSYAIYFYLCNNLTIYENEINYSKNGIYIQSSDDITVSNNIISSIRTNSTSSFSDGVEGTHSDRIKITNNIIDCDGQGIYLYQCNISRINENQIIMSNVGITLSSFDDDDDYSILGNNITYISSCISIIIDGVQITNNTLNETNTCNYHGINDDPNLPENDYIDNFGLNIAILLLLMAFSITVIGLIFLKIKKYENKELISPTEFRSQIDPTELDGFKTTKDQNEATEHNETKELKE</sequence>
<dbReference type="KEGG" id="psyt:DSAG12_03887"/>
<protein>
    <submittedName>
        <fullName evidence="5">Right-handed parallel beta-helix repeat-containing protein</fullName>
    </submittedName>
</protein>
<evidence type="ECO:0000256" key="2">
    <source>
        <dbReference type="SAM" id="Phobius"/>
    </source>
</evidence>
<dbReference type="RefSeq" id="WP_147664966.1">
    <property type="nucleotide sequence ID" value="NZ_CP042905.2"/>
</dbReference>
<dbReference type="Proteomes" id="UP000321408">
    <property type="component" value="Chromosome"/>
</dbReference>
<dbReference type="InterPro" id="IPR039448">
    <property type="entry name" value="Beta_helix"/>
</dbReference>
<dbReference type="InterPro" id="IPR011050">
    <property type="entry name" value="Pectin_lyase_fold/virulence"/>
</dbReference>
<evidence type="ECO:0000259" key="4">
    <source>
        <dbReference type="Pfam" id="PF13229"/>
    </source>
</evidence>
<evidence type="ECO:0000313" key="5">
    <source>
        <dbReference type="EMBL" id="QEE18049.1"/>
    </source>
</evidence>
<feature type="domain" description="Periplasmic copper-binding protein NosD beta helix" evidence="3">
    <location>
        <begin position="81"/>
        <end position="226"/>
    </location>
</feature>
<accession>A0A5B9DFF1</accession>
<keyword evidence="2" id="KW-0472">Membrane</keyword>
<reference evidence="5 6" key="2">
    <citation type="journal article" date="2024" name="Int. J. Syst. Evol. Microbiol.">
        <title>Promethearchaeum syntrophicum gen. nov., sp. nov., an anaerobic, obligately syntrophic archaeon, the first isolate of the lineage 'Asgard' archaea, and proposal of the new archaeal phylum Promethearchaeota phyl. nov. and kingdom Promethearchaeati regn. nov.</title>
        <authorList>
            <person name="Imachi H."/>
            <person name="Nobu M.K."/>
            <person name="Kato S."/>
            <person name="Takaki Y."/>
            <person name="Miyazaki M."/>
            <person name="Miyata M."/>
            <person name="Ogawara M."/>
            <person name="Saito Y."/>
            <person name="Sakai S."/>
            <person name="Tahara Y.O."/>
            <person name="Takano Y."/>
            <person name="Tasumi E."/>
            <person name="Uematsu K."/>
            <person name="Yoshimura T."/>
            <person name="Itoh T."/>
            <person name="Ohkuma M."/>
            <person name="Takai K."/>
        </authorList>
    </citation>
    <scope>NUCLEOTIDE SEQUENCE [LARGE SCALE GENOMIC DNA]</scope>
    <source>
        <strain evidence="5 6">MK-D1</strain>
    </source>
</reference>
<dbReference type="AlphaFoldDB" id="A0A5B9DFF1"/>
<keyword evidence="2" id="KW-0812">Transmembrane</keyword>
<feature type="compositionally biased region" description="Basic and acidic residues" evidence="1">
    <location>
        <begin position="747"/>
        <end position="769"/>
    </location>
</feature>
<dbReference type="InterPro" id="IPR006626">
    <property type="entry name" value="PbH1"/>
</dbReference>
<dbReference type="GeneID" id="41331851"/>
<name>A0A5B9DFF1_9ARCH</name>
<feature type="region of interest" description="Disordered" evidence="1">
    <location>
        <begin position="743"/>
        <end position="769"/>
    </location>
</feature>
<evidence type="ECO:0000259" key="3">
    <source>
        <dbReference type="Pfam" id="PF05048"/>
    </source>
</evidence>
<dbReference type="EMBL" id="CP042905">
    <property type="protein sequence ID" value="QEE18049.1"/>
    <property type="molecule type" value="Genomic_DNA"/>
</dbReference>
<dbReference type="InterPro" id="IPR007742">
    <property type="entry name" value="NosD_dom"/>
</dbReference>
<keyword evidence="6" id="KW-1185">Reference proteome</keyword>
<dbReference type="NCBIfam" id="TIGR03804">
    <property type="entry name" value="para_beta_helix"/>
    <property type="match status" value="3"/>
</dbReference>
<gene>
    <name evidence="5" type="ORF">DSAG12_03887</name>
</gene>
<dbReference type="Pfam" id="PF05048">
    <property type="entry name" value="NosD"/>
    <property type="match status" value="2"/>
</dbReference>
<organism evidence="5 6">
    <name type="scientific">Promethearchaeum syntrophicum</name>
    <dbReference type="NCBI Taxonomy" id="2594042"/>
    <lineage>
        <taxon>Archaea</taxon>
        <taxon>Promethearchaeati</taxon>
        <taxon>Promethearchaeota</taxon>
        <taxon>Promethearchaeia</taxon>
        <taxon>Promethearchaeales</taxon>
        <taxon>Promethearchaeaceae</taxon>
        <taxon>Promethearchaeum</taxon>
    </lineage>
</organism>
<reference evidence="5 6" key="1">
    <citation type="journal article" date="2020" name="Nature">
        <title>Isolation of an archaeon at the prokaryote-eukaryote interface.</title>
        <authorList>
            <person name="Imachi H."/>
            <person name="Nobu M.K."/>
            <person name="Nakahara N."/>
            <person name="Morono Y."/>
            <person name="Ogawara M."/>
            <person name="Takaki Y."/>
            <person name="Takano Y."/>
            <person name="Uematsu K."/>
            <person name="Ikuta T."/>
            <person name="Ito M."/>
            <person name="Matsui Y."/>
            <person name="Miyazaki M."/>
            <person name="Murata K."/>
            <person name="Saito Y."/>
            <person name="Sakai S."/>
            <person name="Song C."/>
            <person name="Tasumi E."/>
            <person name="Yamanaka Y."/>
            <person name="Yamaguchi T."/>
            <person name="Kamagata Y."/>
            <person name="Tamaki H."/>
            <person name="Takai K."/>
        </authorList>
    </citation>
    <scope>NUCLEOTIDE SEQUENCE [LARGE SCALE GENOMIC DNA]</scope>
    <source>
        <strain evidence="5 6">MK-D1</strain>
    </source>
</reference>